<keyword evidence="4" id="KW-0862">Zinc</keyword>
<dbReference type="InterPro" id="IPR012337">
    <property type="entry name" value="RNaseH-like_sf"/>
</dbReference>
<accession>A0A2I1HCL2</accession>
<evidence type="ECO:0000256" key="4">
    <source>
        <dbReference type="ARBA" id="ARBA00022833"/>
    </source>
</evidence>
<evidence type="ECO:0000313" key="11">
    <source>
        <dbReference type="Proteomes" id="UP000234323"/>
    </source>
</evidence>
<dbReference type="InterPro" id="IPR052035">
    <property type="entry name" value="ZnF_BED_domain_contain"/>
</dbReference>
<name>A0A2I1HCL2_9GLOM</name>
<evidence type="ECO:0000313" key="10">
    <source>
        <dbReference type="EMBL" id="PKY56631.1"/>
    </source>
</evidence>
<evidence type="ECO:0000256" key="3">
    <source>
        <dbReference type="ARBA" id="ARBA00022771"/>
    </source>
</evidence>
<keyword evidence="2" id="KW-0479">Metal-binding</keyword>
<keyword evidence="5" id="KW-0805">Transcription regulation</keyword>
<reference evidence="10 11" key="1">
    <citation type="submission" date="2015-10" db="EMBL/GenBank/DDBJ databases">
        <title>Genome analyses suggest a sexual origin of heterokaryosis in a supposedly ancient asexual fungus.</title>
        <authorList>
            <person name="Ropars J."/>
            <person name="Sedzielewska K."/>
            <person name="Noel J."/>
            <person name="Charron P."/>
            <person name="Farinelli L."/>
            <person name="Marton T."/>
            <person name="Kruger M."/>
            <person name="Pelin A."/>
            <person name="Brachmann A."/>
            <person name="Corradi N."/>
        </authorList>
    </citation>
    <scope>NUCLEOTIDE SEQUENCE [LARGE SCALE GENOMIC DNA]</scope>
    <source>
        <strain evidence="10 11">A4</strain>
    </source>
</reference>
<evidence type="ECO:0000256" key="7">
    <source>
        <dbReference type="ARBA" id="ARBA00023242"/>
    </source>
</evidence>
<protein>
    <recommendedName>
        <fullName evidence="9">BED-type domain-containing protein</fullName>
    </recommendedName>
</protein>
<evidence type="ECO:0000256" key="5">
    <source>
        <dbReference type="ARBA" id="ARBA00023015"/>
    </source>
</evidence>
<comment type="subcellular location">
    <subcellularLocation>
        <location evidence="1">Nucleus</location>
    </subcellularLocation>
</comment>
<dbReference type="GO" id="GO:0005634">
    <property type="term" value="C:nucleus"/>
    <property type="evidence" value="ECO:0007669"/>
    <property type="project" value="UniProtKB-SubCell"/>
</dbReference>
<evidence type="ECO:0000256" key="1">
    <source>
        <dbReference type="ARBA" id="ARBA00004123"/>
    </source>
</evidence>
<dbReference type="GO" id="GO:0008270">
    <property type="term" value="F:zinc ion binding"/>
    <property type="evidence" value="ECO:0007669"/>
    <property type="project" value="UniProtKB-KW"/>
</dbReference>
<evidence type="ECO:0000256" key="6">
    <source>
        <dbReference type="ARBA" id="ARBA00023163"/>
    </source>
</evidence>
<dbReference type="EMBL" id="LLXI01002251">
    <property type="protein sequence ID" value="PKY56631.1"/>
    <property type="molecule type" value="Genomic_DNA"/>
</dbReference>
<keyword evidence="3 8" id="KW-0863">Zinc-finger</keyword>
<dbReference type="PANTHER" id="PTHR46481:SF10">
    <property type="entry name" value="ZINC FINGER BED DOMAIN-CONTAINING PROTEIN 39"/>
    <property type="match status" value="1"/>
</dbReference>
<feature type="domain" description="BED-type" evidence="9">
    <location>
        <begin position="17"/>
        <end position="71"/>
    </location>
</feature>
<keyword evidence="11" id="KW-1185">Reference proteome</keyword>
<proteinExistence type="predicted"/>
<dbReference type="AlphaFoldDB" id="A0A2I1HCL2"/>
<keyword evidence="7" id="KW-0539">Nucleus</keyword>
<dbReference type="SUPFAM" id="SSF53098">
    <property type="entry name" value="Ribonuclease H-like"/>
    <property type="match status" value="1"/>
</dbReference>
<dbReference type="InterPro" id="IPR003656">
    <property type="entry name" value="Znf_BED"/>
</dbReference>
<dbReference type="VEuPathDB" id="FungiDB:RhiirFUN_006929"/>
<comment type="caution">
    <text evidence="10">The sequence shown here is derived from an EMBL/GenBank/DDBJ whole genome shotgun (WGS) entry which is preliminary data.</text>
</comment>
<dbReference type="Proteomes" id="UP000234323">
    <property type="component" value="Unassembled WGS sequence"/>
</dbReference>
<dbReference type="VEuPathDB" id="FungiDB:RhiirA1_401994"/>
<dbReference type="VEuPathDB" id="FungiDB:FUN_020593"/>
<sequence>MTTKRTGGLTRQVKSGRPQDPVWVHFIQTPLTTASHFAAECHYCNQKWARGRPQDLQIHLAKDCSKVDNEIRRVFIRNILQLYGEEEDTESNKRPRLEQLSIMDFMDKDKHDFPKRILKACNKVVKFFKKSHQGKALLEKYTKEFNIEGGGLKTWVETRWTTMFDSVNSIWRLRSALEKVVNEHGSIVTNKTVTKIITARGFFHDTNLVLKVLEPLKKAILSVEASNTNYADCFIALVRLADAIKKILIERGLISFRTHTINSINEQWNSFDIMPLILTYFLHPGYRSTCLIMNKYTYSLANKVHLYFILGVGLKLEKQGTYATPFTKTYRITPHTWWMSCEDMPPFVKNLALKMFAVTPHSASCERMFSALDYFDSAILENDMFEEEEEDLQKFRHIYFQYFYIT</sequence>
<evidence type="ECO:0000259" key="9">
    <source>
        <dbReference type="PROSITE" id="PS50808"/>
    </source>
</evidence>
<keyword evidence="6" id="KW-0804">Transcription</keyword>
<evidence type="ECO:0000256" key="2">
    <source>
        <dbReference type="ARBA" id="ARBA00022723"/>
    </source>
</evidence>
<dbReference type="VEuPathDB" id="FungiDB:RhiirA1_466256"/>
<evidence type="ECO:0000256" key="8">
    <source>
        <dbReference type="PROSITE-ProRule" id="PRU00027"/>
    </source>
</evidence>
<gene>
    <name evidence="10" type="ORF">RhiirA4_428387</name>
</gene>
<organism evidence="10 11">
    <name type="scientific">Rhizophagus irregularis</name>
    <dbReference type="NCBI Taxonomy" id="588596"/>
    <lineage>
        <taxon>Eukaryota</taxon>
        <taxon>Fungi</taxon>
        <taxon>Fungi incertae sedis</taxon>
        <taxon>Mucoromycota</taxon>
        <taxon>Glomeromycotina</taxon>
        <taxon>Glomeromycetes</taxon>
        <taxon>Glomerales</taxon>
        <taxon>Glomeraceae</taxon>
        <taxon>Rhizophagus</taxon>
    </lineage>
</organism>
<dbReference type="PROSITE" id="PS50808">
    <property type="entry name" value="ZF_BED"/>
    <property type="match status" value="1"/>
</dbReference>
<dbReference type="GO" id="GO:0003677">
    <property type="term" value="F:DNA binding"/>
    <property type="evidence" value="ECO:0007669"/>
    <property type="project" value="InterPro"/>
</dbReference>
<dbReference type="VEuPathDB" id="FungiDB:RhiirFUN_001669"/>
<dbReference type="PANTHER" id="PTHR46481">
    <property type="entry name" value="ZINC FINGER BED DOMAIN-CONTAINING PROTEIN 4"/>
    <property type="match status" value="1"/>
</dbReference>